<accession>A0AAN8A2S6</accession>
<dbReference type="EMBL" id="JAVRQU010000006">
    <property type="protein sequence ID" value="KAK5702098.1"/>
    <property type="molecule type" value="Genomic_DNA"/>
</dbReference>
<comment type="caution">
    <text evidence="1">The sequence shown here is derived from an EMBL/GenBank/DDBJ whole genome shotgun (WGS) entry which is preliminary data.</text>
</comment>
<dbReference type="AlphaFoldDB" id="A0AAN8A2S6"/>
<sequence>MFRQATFTLHLDRQHTRHHDRDIAYYLDHPVEPGTHFSGRKEVFELFRNFDLQLDAPKWHHRRDHWQRSAATFISTENAMATMTSLHYQERRSFSIRINIGNLQAGCKANDLLHHLAADMSDQTWSHRDEVAERPTIPGPCSEGKAEEWKALYPTKRREAYSRFLFIHWLGQIWRQADAAFWLESHDHGRRLVVGKEIDNALALLEIAAGFDDGRDVWLVVDAVGRPAK</sequence>
<gene>
    <name evidence="1" type="ORF">LTR97_004918</name>
</gene>
<organism evidence="1 2">
    <name type="scientific">Elasticomyces elasticus</name>
    <dbReference type="NCBI Taxonomy" id="574655"/>
    <lineage>
        <taxon>Eukaryota</taxon>
        <taxon>Fungi</taxon>
        <taxon>Dikarya</taxon>
        <taxon>Ascomycota</taxon>
        <taxon>Pezizomycotina</taxon>
        <taxon>Dothideomycetes</taxon>
        <taxon>Dothideomycetidae</taxon>
        <taxon>Mycosphaerellales</taxon>
        <taxon>Teratosphaeriaceae</taxon>
        <taxon>Elasticomyces</taxon>
    </lineage>
</organism>
<proteinExistence type="predicted"/>
<reference evidence="1" key="1">
    <citation type="submission" date="2023-08" db="EMBL/GenBank/DDBJ databases">
        <title>Black Yeasts Isolated from many extreme environments.</title>
        <authorList>
            <person name="Coleine C."/>
            <person name="Stajich J.E."/>
            <person name="Selbmann L."/>
        </authorList>
    </citation>
    <scope>NUCLEOTIDE SEQUENCE</scope>
    <source>
        <strain evidence="1">CCFEE 5810</strain>
    </source>
</reference>
<dbReference type="Proteomes" id="UP001310594">
    <property type="component" value="Unassembled WGS sequence"/>
</dbReference>
<protein>
    <submittedName>
        <fullName evidence="1">Uncharacterized protein</fullName>
    </submittedName>
</protein>
<name>A0AAN8A2S6_9PEZI</name>
<evidence type="ECO:0000313" key="1">
    <source>
        <dbReference type="EMBL" id="KAK5702098.1"/>
    </source>
</evidence>
<evidence type="ECO:0000313" key="2">
    <source>
        <dbReference type="Proteomes" id="UP001310594"/>
    </source>
</evidence>